<dbReference type="Proteomes" id="UP001595848">
    <property type="component" value="Unassembled WGS sequence"/>
</dbReference>
<feature type="domain" description="HTH tetR-type" evidence="3">
    <location>
        <begin position="1"/>
        <end position="50"/>
    </location>
</feature>
<feature type="DNA-binding region" description="H-T-H motif" evidence="2">
    <location>
        <begin position="13"/>
        <end position="32"/>
    </location>
</feature>
<evidence type="ECO:0000256" key="2">
    <source>
        <dbReference type="PROSITE-ProRule" id="PRU00335"/>
    </source>
</evidence>
<organism evidence="4 5">
    <name type="scientific">Candidimonas humi</name>
    <dbReference type="NCBI Taxonomy" id="683355"/>
    <lineage>
        <taxon>Bacteria</taxon>
        <taxon>Pseudomonadati</taxon>
        <taxon>Pseudomonadota</taxon>
        <taxon>Betaproteobacteria</taxon>
        <taxon>Burkholderiales</taxon>
        <taxon>Alcaligenaceae</taxon>
        <taxon>Candidimonas</taxon>
    </lineage>
</organism>
<dbReference type="InterPro" id="IPR050109">
    <property type="entry name" value="HTH-type_TetR-like_transc_reg"/>
</dbReference>
<accession>A0ABV8P480</accession>
<dbReference type="PANTHER" id="PTHR30055">
    <property type="entry name" value="HTH-TYPE TRANSCRIPTIONAL REGULATOR RUTR"/>
    <property type="match status" value="1"/>
</dbReference>
<dbReference type="EMBL" id="JBHSBV010000007">
    <property type="protein sequence ID" value="MFC4202930.1"/>
    <property type="molecule type" value="Genomic_DNA"/>
</dbReference>
<evidence type="ECO:0000256" key="1">
    <source>
        <dbReference type="ARBA" id="ARBA00023125"/>
    </source>
</evidence>
<keyword evidence="5" id="KW-1185">Reference proteome</keyword>
<keyword evidence="1 2" id="KW-0238">DNA-binding</keyword>
<dbReference type="InterPro" id="IPR001647">
    <property type="entry name" value="HTH_TetR"/>
</dbReference>
<name>A0ABV8P480_9BURK</name>
<dbReference type="PANTHER" id="PTHR30055:SF187">
    <property type="entry name" value="TRANSCRIPTIONAL REGULATORY PROTEIN"/>
    <property type="match status" value="1"/>
</dbReference>
<evidence type="ECO:0000259" key="3">
    <source>
        <dbReference type="PROSITE" id="PS50977"/>
    </source>
</evidence>
<protein>
    <submittedName>
        <fullName evidence="4">TetR/AcrR family transcriptional regulator</fullName>
    </submittedName>
</protein>
<evidence type="ECO:0000313" key="5">
    <source>
        <dbReference type="Proteomes" id="UP001595848"/>
    </source>
</evidence>
<comment type="caution">
    <text evidence="4">The sequence shown here is derived from an EMBL/GenBank/DDBJ whole genome shotgun (WGS) entry which is preliminary data.</text>
</comment>
<sequence length="191" mass="22118">MTLFRERGVAATRVEDILERADASNGSFYHHFGSKLNLAVILYLETLQRFQGDLLDELERHEGARDGIESVVRRYLRWAAENPTAMRYMMHCREPSVASASEGKEAALNKQFYEQLIRWLQRHIDAGEIVRLLPEQYYALWIGPAHQLVRSAINELDYFAKPDPESYVRHLQESEQPLVHAAWQVLKKPVG</sequence>
<proteinExistence type="predicted"/>
<evidence type="ECO:0000313" key="4">
    <source>
        <dbReference type="EMBL" id="MFC4202930.1"/>
    </source>
</evidence>
<dbReference type="PROSITE" id="PS50977">
    <property type="entry name" value="HTH_TETR_2"/>
    <property type="match status" value="1"/>
</dbReference>
<dbReference type="RefSeq" id="WP_217965336.1">
    <property type="nucleotide sequence ID" value="NZ_JAHTBN010000006.1"/>
</dbReference>
<dbReference type="Pfam" id="PF00440">
    <property type="entry name" value="TetR_N"/>
    <property type="match status" value="1"/>
</dbReference>
<gene>
    <name evidence="4" type="ORF">ACFOY1_18420</name>
</gene>
<reference evidence="5" key="1">
    <citation type="journal article" date="2019" name="Int. J. Syst. Evol. Microbiol.">
        <title>The Global Catalogue of Microorganisms (GCM) 10K type strain sequencing project: providing services to taxonomists for standard genome sequencing and annotation.</title>
        <authorList>
            <consortium name="The Broad Institute Genomics Platform"/>
            <consortium name="The Broad Institute Genome Sequencing Center for Infectious Disease"/>
            <person name="Wu L."/>
            <person name="Ma J."/>
        </authorList>
    </citation>
    <scope>NUCLEOTIDE SEQUENCE [LARGE SCALE GENOMIC DNA]</scope>
    <source>
        <strain evidence="5">LMG 24813</strain>
    </source>
</reference>